<dbReference type="PANTHER" id="PTHR11232:SF74">
    <property type="entry name" value="PTB DOMAIN-CONTAINING ADAPTER PROTEIN CED-6-LIKE PROTEIN"/>
    <property type="match status" value="1"/>
</dbReference>
<dbReference type="Gene3D" id="2.30.29.30">
    <property type="entry name" value="Pleckstrin-homology domain (PH domain)/Phosphotyrosine-binding domain (PTB)"/>
    <property type="match status" value="1"/>
</dbReference>
<evidence type="ECO:0000313" key="4">
    <source>
        <dbReference type="EMBL" id="RWS02736.1"/>
    </source>
</evidence>
<dbReference type="SUPFAM" id="SSF50729">
    <property type="entry name" value="PH domain-like"/>
    <property type="match status" value="1"/>
</dbReference>
<feature type="domain" description="PID" evidence="2">
    <location>
        <begin position="32"/>
        <end position="157"/>
    </location>
</feature>
<organism evidence="5 6">
    <name type="scientific">Dinothrombium tinctorium</name>
    <dbReference type="NCBI Taxonomy" id="1965070"/>
    <lineage>
        <taxon>Eukaryota</taxon>
        <taxon>Metazoa</taxon>
        <taxon>Ecdysozoa</taxon>
        <taxon>Arthropoda</taxon>
        <taxon>Chelicerata</taxon>
        <taxon>Arachnida</taxon>
        <taxon>Acari</taxon>
        <taxon>Acariformes</taxon>
        <taxon>Trombidiformes</taxon>
        <taxon>Prostigmata</taxon>
        <taxon>Anystina</taxon>
        <taxon>Parasitengona</taxon>
        <taxon>Trombidioidea</taxon>
        <taxon>Trombidiidae</taxon>
        <taxon>Dinothrombium</taxon>
    </lineage>
</organism>
<feature type="region of interest" description="Disordered" evidence="1">
    <location>
        <begin position="161"/>
        <end position="188"/>
    </location>
</feature>
<dbReference type="STRING" id="1965070.A0A3S3RLE5"/>
<keyword evidence="5" id="KW-0675">Receptor</keyword>
<dbReference type="Proteomes" id="UP000285301">
    <property type="component" value="Unassembled WGS sequence"/>
</dbReference>
<dbReference type="PANTHER" id="PTHR11232">
    <property type="entry name" value="PHOSPHOTYROSINE INTERACTION DOMAIN-CONTAINING FAMILY MEMBER"/>
    <property type="match status" value="1"/>
</dbReference>
<dbReference type="EMBL" id="NCKU01007306">
    <property type="protein sequence ID" value="RWS02736.1"/>
    <property type="molecule type" value="Genomic_DNA"/>
</dbReference>
<feature type="compositionally biased region" description="Basic and acidic residues" evidence="1">
    <location>
        <begin position="161"/>
        <end position="179"/>
    </location>
</feature>
<protein>
    <submittedName>
        <fullName evidence="5">Low density lipoprotein receptor adapter protein 1-B-like protein</fullName>
    </submittedName>
</protein>
<gene>
    <name evidence="5" type="ORF">B4U79_03298</name>
    <name evidence="3" type="ORF">B4U79_05696</name>
    <name evidence="4" type="ORF">B4U79_13683</name>
</gene>
<proteinExistence type="predicted"/>
<dbReference type="SMART" id="SM00462">
    <property type="entry name" value="PTB"/>
    <property type="match status" value="1"/>
</dbReference>
<dbReference type="OrthoDB" id="9999955at2759"/>
<accession>A0A3S3RLE5</accession>
<keyword evidence="6" id="KW-1185">Reference proteome</keyword>
<dbReference type="Pfam" id="PF00640">
    <property type="entry name" value="PID"/>
    <property type="match status" value="1"/>
</dbReference>
<evidence type="ECO:0000313" key="5">
    <source>
        <dbReference type="EMBL" id="RWS02744.1"/>
    </source>
</evidence>
<sequence length="276" mass="30777">MSFFKAFAFGKSKHKKLPEDWGDAIKEPVNEGITFYVKYLGSTLVDEPSSDTVTAEAIKTIIAMAKASGKKLNHVALTVKPTGISTQDAQSKEKHLDISIYRISYCSADATYDRVVAFIATNKNETFECHAFLTNKRKMAQAAALTISQAFTIAFEKWKQRKGDDGSPKSENSEKKDIKAVNNESQSNLKREEALIDLSCDDETSDRNGNSSDFDFSDSFLNSLAESRAQNRTTPLLPSNLSFNNIEDLNQFISSNNHRKDENFFAQDSAKDLLLL</sequence>
<keyword evidence="5" id="KW-0449">Lipoprotein</keyword>
<reference evidence="5 6" key="1">
    <citation type="journal article" date="2018" name="Gigascience">
        <title>Genomes of trombidid mites reveal novel predicted allergens and laterally-transferred genes associated with secondary metabolism.</title>
        <authorList>
            <person name="Dong X."/>
            <person name="Chaisiri K."/>
            <person name="Xia D."/>
            <person name="Armstrong S.D."/>
            <person name="Fang Y."/>
            <person name="Donnelly M.J."/>
            <person name="Kadowaki T."/>
            <person name="McGarry J.W."/>
            <person name="Darby A.C."/>
            <person name="Makepeace B.L."/>
        </authorList>
    </citation>
    <scope>NUCLEOTIDE SEQUENCE [LARGE SCALE GENOMIC DNA]</scope>
    <source>
        <strain evidence="5">UoL-WK</strain>
    </source>
</reference>
<dbReference type="PROSITE" id="PS01179">
    <property type="entry name" value="PID"/>
    <property type="match status" value="1"/>
</dbReference>
<comment type="caution">
    <text evidence="5">The sequence shown here is derived from an EMBL/GenBank/DDBJ whole genome shotgun (WGS) entry which is preliminary data.</text>
</comment>
<name>A0A3S3RLE5_9ACAR</name>
<evidence type="ECO:0000313" key="6">
    <source>
        <dbReference type="Proteomes" id="UP000285301"/>
    </source>
</evidence>
<dbReference type="EMBL" id="NCKU01008272">
    <property type="protein sequence ID" value="RWS02019.1"/>
    <property type="molecule type" value="Genomic_DNA"/>
</dbReference>
<dbReference type="EMBL" id="NCKU01007294">
    <property type="protein sequence ID" value="RWS02744.1"/>
    <property type="molecule type" value="Genomic_DNA"/>
</dbReference>
<dbReference type="InterPro" id="IPR006020">
    <property type="entry name" value="PTB/PI_dom"/>
</dbReference>
<reference evidence="5" key="2">
    <citation type="submission" date="2018-11" db="EMBL/GenBank/DDBJ databases">
        <title>Trombidioid mite genomics.</title>
        <authorList>
            <person name="Dong X."/>
        </authorList>
    </citation>
    <scope>NUCLEOTIDE SEQUENCE</scope>
    <source>
        <strain evidence="5">UoL-WK</strain>
    </source>
</reference>
<dbReference type="InterPro" id="IPR011993">
    <property type="entry name" value="PH-like_dom_sf"/>
</dbReference>
<evidence type="ECO:0000259" key="2">
    <source>
        <dbReference type="PROSITE" id="PS01179"/>
    </source>
</evidence>
<dbReference type="CDD" id="cd13159">
    <property type="entry name" value="PTB_LDLRAP-mammal-like"/>
    <property type="match status" value="1"/>
</dbReference>
<evidence type="ECO:0000256" key="1">
    <source>
        <dbReference type="SAM" id="MobiDB-lite"/>
    </source>
</evidence>
<evidence type="ECO:0000313" key="3">
    <source>
        <dbReference type="EMBL" id="RWS02019.1"/>
    </source>
</evidence>
<dbReference type="AlphaFoldDB" id="A0A3S3RLE5"/>
<dbReference type="InterPro" id="IPR051133">
    <property type="entry name" value="Adapter_Engulfment-Domain"/>
</dbReference>